<dbReference type="PROSITE" id="PS50943">
    <property type="entry name" value="HTH_CROC1"/>
    <property type="match status" value="1"/>
</dbReference>
<dbReference type="Gene3D" id="2.10.109.10">
    <property type="entry name" value="Umud Fragment, subunit A"/>
    <property type="match status" value="1"/>
</dbReference>
<dbReference type="InterPro" id="IPR015927">
    <property type="entry name" value="Peptidase_S24_S26A/B/C"/>
</dbReference>
<reference evidence="2" key="1">
    <citation type="submission" date="2022-12" db="EMBL/GenBank/DDBJ databases">
        <title>Bacterial isolates from different developmental stages of Nematostella vectensis.</title>
        <authorList>
            <person name="Fraune S."/>
        </authorList>
    </citation>
    <scope>NUCLEOTIDE SEQUENCE</scope>
    <source>
        <strain evidence="2">G21619-S1</strain>
    </source>
</reference>
<dbReference type="RefSeq" id="WP_269359623.1">
    <property type="nucleotide sequence ID" value="NZ_JAPWHE010000010.1"/>
</dbReference>
<organism evidence="2 3">
    <name type="scientific">Castellaniella denitrificans</name>
    <dbReference type="NCBI Taxonomy" id="56119"/>
    <lineage>
        <taxon>Bacteria</taxon>
        <taxon>Pseudomonadati</taxon>
        <taxon>Pseudomonadota</taxon>
        <taxon>Betaproteobacteria</taxon>
        <taxon>Burkholderiales</taxon>
        <taxon>Alcaligenaceae</taxon>
        <taxon>Castellaniella</taxon>
    </lineage>
</organism>
<dbReference type="CDD" id="cd00093">
    <property type="entry name" value="HTH_XRE"/>
    <property type="match status" value="1"/>
</dbReference>
<dbReference type="InterPro" id="IPR039418">
    <property type="entry name" value="LexA-like"/>
</dbReference>
<dbReference type="PANTHER" id="PTHR33516:SF2">
    <property type="entry name" value="LEXA REPRESSOR-RELATED"/>
    <property type="match status" value="1"/>
</dbReference>
<evidence type="ECO:0000313" key="2">
    <source>
        <dbReference type="EMBL" id="MCZ4330752.1"/>
    </source>
</evidence>
<sequence>MKTIAERLKDAREKCGLTQPQLAAGAGVSAGTIGNIEAGTRKNPRELLAIAKALGVLPQWLRDGSGPRYPDAADNANISEGPSIKGHVPLLTSVQAGEWAEIAGSFSHDDALDWLPCPVNHGPRTFCLEVEGESMRNPGAKPSYDPGDVIFVDPDRCEKPLDRVVARLEGQGKATFKQYLEEDGRKLLKALNPDWKPRYIEINGNAVICGVVIGKWVPE</sequence>
<accession>A0ABT4M600</accession>
<dbReference type="InterPro" id="IPR050077">
    <property type="entry name" value="LexA_repressor"/>
</dbReference>
<dbReference type="InterPro" id="IPR001387">
    <property type="entry name" value="Cro/C1-type_HTH"/>
</dbReference>
<evidence type="ECO:0000313" key="3">
    <source>
        <dbReference type="Proteomes" id="UP001068379"/>
    </source>
</evidence>
<evidence type="ECO:0000259" key="1">
    <source>
        <dbReference type="PROSITE" id="PS50943"/>
    </source>
</evidence>
<dbReference type="PANTHER" id="PTHR33516">
    <property type="entry name" value="LEXA REPRESSOR"/>
    <property type="match status" value="1"/>
</dbReference>
<protein>
    <submittedName>
        <fullName evidence="2">Helix-turn-helix domain-containing protein</fullName>
    </submittedName>
</protein>
<proteinExistence type="predicted"/>
<keyword evidence="3" id="KW-1185">Reference proteome</keyword>
<name>A0ABT4M600_9BURK</name>
<comment type="caution">
    <text evidence="2">The sequence shown here is derived from an EMBL/GenBank/DDBJ whole genome shotgun (WGS) entry which is preliminary data.</text>
</comment>
<dbReference type="CDD" id="cd06529">
    <property type="entry name" value="S24_LexA-like"/>
    <property type="match status" value="1"/>
</dbReference>
<dbReference type="SMART" id="SM00530">
    <property type="entry name" value="HTH_XRE"/>
    <property type="match status" value="1"/>
</dbReference>
<gene>
    <name evidence="2" type="ORF">O4H32_12430</name>
</gene>
<dbReference type="SUPFAM" id="SSF47413">
    <property type="entry name" value="lambda repressor-like DNA-binding domains"/>
    <property type="match status" value="1"/>
</dbReference>
<dbReference type="InterPro" id="IPR036286">
    <property type="entry name" value="LexA/Signal_pep-like_sf"/>
</dbReference>
<dbReference type="SUPFAM" id="SSF51306">
    <property type="entry name" value="LexA/Signal peptidase"/>
    <property type="match status" value="1"/>
</dbReference>
<feature type="domain" description="HTH cro/C1-type" evidence="1">
    <location>
        <begin position="8"/>
        <end position="61"/>
    </location>
</feature>
<dbReference type="InterPro" id="IPR010982">
    <property type="entry name" value="Lambda_DNA-bd_dom_sf"/>
</dbReference>
<dbReference type="Gene3D" id="1.10.260.40">
    <property type="entry name" value="lambda repressor-like DNA-binding domains"/>
    <property type="match status" value="1"/>
</dbReference>
<dbReference type="EMBL" id="JAPWHE010000010">
    <property type="protein sequence ID" value="MCZ4330752.1"/>
    <property type="molecule type" value="Genomic_DNA"/>
</dbReference>
<dbReference type="Pfam" id="PF01381">
    <property type="entry name" value="HTH_3"/>
    <property type="match status" value="1"/>
</dbReference>
<dbReference type="Proteomes" id="UP001068379">
    <property type="component" value="Unassembled WGS sequence"/>
</dbReference>
<dbReference type="Pfam" id="PF00717">
    <property type="entry name" value="Peptidase_S24"/>
    <property type="match status" value="1"/>
</dbReference>